<comment type="caution">
    <text evidence="2">The sequence shown here is derived from an EMBL/GenBank/DDBJ whole genome shotgun (WGS) entry which is preliminary data.</text>
</comment>
<evidence type="ECO:0000313" key="3">
    <source>
        <dbReference type="Proteomes" id="UP000631114"/>
    </source>
</evidence>
<reference evidence="2 3" key="1">
    <citation type="submission" date="2020-10" db="EMBL/GenBank/DDBJ databases">
        <title>The Coptis chinensis genome and diversification of protoberbering-type alkaloids.</title>
        <authorList>
            <person name="Wang B."/>
            <person name="Shu S."/>
            <person name="Song C."/>
            <person name="Liu Y."/>
        </authorList>
    </citation>
    <scope>NUCLEOTIDE SEQUENCE [LARGE SCALE GENOMIC DNA]</scope>
    <source>
        <strain evidence="2">HL-2020</strain>
        <tissue evidence="2">Leaf</tissue>
    </source>
</reference>
<protein>
    <submittedName>
        <fullName evidence="2">Uncharacterized protein</fullName>
    </submittedName>
</protein>
<proteinExistence type="predicted"/>
<dbReference type="EMBL" id="JADFTS010000007">
    <property type="protein sequence ID" value="KAF9599482.1"/>
    <property type="molecule type" value="Genomic_DNA"/>
</dbReference>
<feature type="non-terminal residue" evidence="2">
    <location>
        <position position="290"/>
    </location>
</feature>
<organism evidence="2 3">
    <name type="scientific">Coptis chinensis</name>
    <dbReference type="NCBI Taxonomy" id="261450"/>
    <lineage>
        <taxon>Eukaryota</taxon>
        <taxon>Viridiplantae</taxon>
        <taxon>Streptophyta</taxon>
        <taxon>Embryophyta</taxon>
        <taxon>Tracheophyta</taxon>
        <taxon>Spermatophyta</taxon>
        <taxon>Magnoliopsida</taxon>
        <taxon>Ranunculales</taxon>
        <taxon>Ranunculaceae</taxon>
        <taxon>Coptidoideae</taxon>
        <taxon>Coptis</taxon>
    </lineage>
</organism>
<gene>
    <name evidence="2" type="ORF">IFM89_038576</name>
</gene>
<accession>A0A835LNY4</accession>
<keyword evidence="3" id="KW-1185">Reference proteome</keyword>
<dbReference type="Proteomes" id="UP000631114">
    <property type="component" value="Unassembled WGS sequence"/>
</dbReference>
<sequence length="290" mass="33178">MELNRRRKPLSNITNILPVSTLIKPKSNDTNTTSIGSNKTENPRTRSHTLSSLHRLKSVDIFVDGACDKGTKNTRFELDKEHPDRNKLHKEQIGVSLSKSSIVPRQESTRSKNSENSRSQSQACTPERLKSPADFDDVDFDGSKTKTVYSRRQGMIRRKNKVVFVRLRPASFVIQRAKSEGGDSGDGCPHSDDDSVHEFGGYTGRKYKVGKVFDLAEWPDIGVYDKLDNLTKGRRTWMKFNMNQLQWMPSIDLSPIEHKLRSNIWQKFKKVKGNNGEQWAFCNLCNKRFT</sequence>
<dbReference type="AlphaFoldDB" id="A0A835LNY4"/>
<evidence type="ECO:0000313" key="2">
    <source>
        <dbReference type="EMBL" id="KAF9599482.1"/>
    </source>
</evidence>
<feature type="region of interest" description="Disordered" evidence="1">
    <location>
        <begin position="23"/>
        <end position="52"/>
    </location>
</feature>
<name>A0A835LNY4_9MAGN</name>
<feature type="compositionally biased region" description="Basic and acidic residues" evidence="1">
    <location>
        <begin position="80"/>
        <end position="92"/>
    </location>
</feature>
<feature type="region of interest" description="Disordered" evidence="1">
    <location>
        <begin position="80"/>
        <end position="138"/>
    </location>
</feature>
<feature type="compositionally biased region" description="Polar residues" evidence="1">
    <location>
        <begin position="28"/>
        <end position="40"/>
    </location>
</feature>
<evidence type="ECO:0000256" key="1">
    <source>
        <dbReference type="SAM" id="MobiDB-lite"/>
    </source>
</evidence>